<feature type="signal peptide" evidence="1">
    <location>
        <begin position="1"/>
        <end position="15"/>
    </location>
</feature>
<accession>A0A0A1UFH1</accession>
<reference evidence="2 3" key="1">
    <citation type="submission" date="2012-10" db="EMBL/GenBank/DDBJ databases">
        <authorList>
            <person name="Zafar N."/>
            <person name="Inman J."/>
            <person name="Hall N."/>
            <person name="Lorenzi H."/>
            <person name="Caler E."/>
        </authorList>
    </citation>
    <scope>NUCLEOTIDE SEQUENCE [LARGE SCALE GENOMIC DNA]</scope>
    <source>
        <strain evidence="2 3">IP1</strain>
    </source>
</reference>
<dbReference type="Proteomes" id="UP000014680">
    <property type="component" value="Unassembled WGS sequence"/>
</dbReference>
<proteinExistence type="predicted"/>
<dbReference type="EMBL" id="KB206455">
    <property type="protein sequence ID" value="ELP91638.1"/>
    <property type="molecule type" value="Genomic_DNA"/>
</dbReference>
<gene>
    <name evidence="2" type="ORF">EIN_206250</name>
</gene>
<evidence type="ECO:0000256" key="1">
    <source>
        <dbReference type="SAM" id="SignalP"/>
    </source>
</evidence>
<dbReference type="VEuPathDB" id="AmoebaDB:EIN_206250"/>
<name>A0A0A1UFH1_ENTIV</name>
<sequence length="500" mass="56737">MVLLYFLIFLTTALSNDIEMSESPVCMTDFLAFNYNSETLDIPKTECYSNIPNYTHNVKGFNIQSVCYIDESRLFIRKNGHLISRCGTLMAIVGPTQKVIQCVVAGTMTVNTDTIAVDRYGLRNNGTIIGINKNLFLQLTGGLSFQNDDYVQATVSETDFDLGINPSFWVIYRNTTHVTLQFADFNRAVEMIEVNSKQIRKGLDDTFVVEYDTQNVDIKLGSVLNEKVNFNSVNLSNVSRGIASARFENKKKTTCYFLANTEAFTENTLTKTEIFMWTFWKRIGLGAFQYIGYQNVTVRFDTATPAAAIFMVYKTAMMFSQDFYELQVDIESDENFTINRVVLLLTNRDKNNRMTGSSIIDMTNYWVYKNGNMTYLRLPFNLSSYEYSNSIGIQCNMTKPTTLVLKRAQFIRSKKLEKSIDCDVNSFDCANTECTISGDNLGIDNKLWKDGCQPSCGTCRDGFVCTSEGKCQIETLNNLRSSSEILPIVILLIIVLLFMY</sequence>
<keyword evidence="1" id="KW-0732">Signal</keyword>
<dbReference type="AlphaFoldDB" id="A0A0A1UFH1"/>
<dbReference type="KEGG" id="eiv:EIN_206250"/>
<organism evidence="2 3">
    <name type="scientific">Entamoeba invadens IP1</name>
    <dbReference type="NCBI Taxonomy" id="370355"/>
    <lineage>
        <taxon>Eukaryota</taxon>
        <taxon>Amoebozoa</taxon>
        <taxon>Evosea</taxon>
        <taxon>Archamoebae</taxon>
        <taxon>Mastigamoebida</taxon>
        <taxon>Entamoebidae</taxon>
        <taxon>Entamoeba</taxon>
    </lineage>
</organism>
<evidence type="ECO:0008006" key="4">
    <source>
        <dbReference type="Google" id="ProtNLM"/>
    </source>
</evidence>
<feature type="chain" id="PRO_5012113438" description="ShKT domain-containing protein" evidence="1">
    <location>
        <begin position="16"/>
        <end position="500"/>
    </location>
</feature>
<keyword evidence="3" id="KW-1185">Reference proteome</keyword>
<evidence type="ECO:0000313" key="2">
    <source>
        <dbReference type="EMBL" id="ELP91638.1"/>
    </source>
</evidence>
<evidence type="ECO:0000313" key="3">
    <source>
        <dbReference type="Proteomes" id="UP000014680"/>
    </source>
</evidence>
<protein>
    <recommendedName>
        <fullName evidence="4">ShKT domain-containing protein</fullName>
    </recommendedName>
</protein>
<dbReference type="RefSeq" id="XP_004258409.1">
    <property type="nucleotide sequence ID" value="XM_004258361.1"/>
</dbReference>
<dbReference type="GeneID" id="14890658"/>